<organism evidence="2 3">
    <name type="scientific">Mycena rosella</name>
    <name type="common">Pink bonnet</name>
    <name type="synonym">Agaricus rosellus</name>
    <dbReference type="NCBI Taxonomy" id="1033263"/>
    <lineage>
        <taxon>Eukaryota</taxon>
        <taxon>Fungi</taxon>
        <taxon>Dikarya</taxon>
        <taxon>Basidiomycota</taxon>
        <taxon>Agaricomycotina</taxon>
        <taxon>Agaricomycetes</taxon>
        <taxon>Agaricomycetidae</taxon>
        <taxon>Agaricales</taxon>
        <taxon>Marasmiineae</taxon>
        <taxon>Mycenaceae</taxon>
        <taxon>Mycena</taxon>
    </lineage>
</organism>
<dbReference type="AlphaFoldDB" id="A0AAD7G2P4"/>
<dbReference type="Proteomes" id="UP001221757">
    <property type="component" value="Unassembled WGS sequence"/>
</dbReference>
<evidence type="ECO:0000256" key="1">
    <source>
        <dbReference type="SAM" id="MobiDB-lite"/>
    </source>
</evidence>
<evidence type="ECO:0000313" key="2">
    <source>
        <dbReference type="EMBL" id="KAJ7653372.1"/>
    </source>
</evidence>
<proteinExistence type="predicted"/>
<dbReference type="Gene3D" id="3.90.228.10">
    <property type="match status" value="1"/>
</dbReference>
<keyword evidence="3" id="KW-1185">Reference proteome</keyword>
<protein>
    <submittedName>
        <fullName evidence="2">Uncharacterized protein</fullName>
    </submittedName>
</protein>
<accession>A0AAD7G2P4</accession>
<comment type="caution">
    <text evidence="2">The sequence shown here is derived from an EMBL/GenBank/DDBJ whole genome shotgun (WGS) entry which is preliminary data.</text>
</comment>
<name>A0AAD7G2P4_MYCRO</name>
<evidence type="ECO:0000313" key="3">
    <source>
        <dbReference type="Proteomes" id="UP001221757"/>
    </source>
</evidence>
<gene>
    <name evidence="2" type="ORF">B0H17DRAFT_1186364</name>
</gene>
<feature type="region of interest" description="Disordered" evidence="1">
    <location>
        <begin position="343"/>
        <end position="377"/>
    </location>
</feature>
<dbReference type="SUPFAM" id="SSF56399">
    <property type="entry name" value="ADP-ribosylation"/>
    <property type="match status" value="1"/>
</dbReference>
<reference evidence="2" key="1">
    <citation type="submission" date="2023-03" db="EMBL/GenBank/DDBJ databases">
        <title>Massive genome expansion in bonnet fungi (Mycena s.s.) driven by repeated elements and novel gene families across ecological guilds.</title>
        <authorList>
            <consortium name="Lawrence Berkeley National Laboratory"/>
            <person name="Harder C.B."/>
            <person name="Miyauchi S."/>
            <person name="Viragh M."/>
            <person name="Kuo A."/>
            <person name="Thoen E."/>
            <person name="Andreopoulos B."/>
            <person name="Lu D."/>
            <person name="Skrede I."/>
            <person name="Drula E."/>
            <person name="Henrissat B."/>
            <person name="Morin E."/>
            <person name="Kohler A."/>
            <person name="Barry K."/>
            <person name="LaButti K."/>
            <person name="Morin E."/>
            <person name="Salamov A."/>
            <person name="Lipzen A."/>
            <person name="Mereny Z."/>
            <person name="Hegedus B."/>
            <person name="Baldrian P."/>
            <person name="Stursova M."/>
            <person name="Weitz H."/>
            <person name="Taylor A."/>
            <person name="Grigoriev I.V."/>
            <person name="Nagy L.G."/>
            <person name="Martin F."/>
            <person name="Kauserud H."/>
        </authorList>
    </citation>
    <scope>NUCLEOTIDE SEQUENCE</scope>
    <source>
        <strain evidence="2">CBHHK067</strain>
    </source>
</reference>
<feature type="compositionally biased region" description="Basic residues" evidence="1">
    <location>
        <begin position="348"/>
        <end position="377"/>
    </location>
</feature>
<dbReference type="EMBL" id="JARKIE010000337">
    <property type="protein sequence ID" value="KAJ7653372.1"/>
    <property type="molecule type" value="Genomic_DNA"/>
</dbReference>
<sequence length="377" mass="40676">MDEHVHFLSAALAPNDVENLDDLVEFVEPPTHSDSDIEIIESTPRATKPFKSTSAAADEDRAVALALQKQRDREDGLAQERAAETEEKSLWLIERLQHMDASMAEKRQKLAQSKDVPDDGIVFQVVIDADGKTLEGDEDPDNAAQLEPPRLGLEIYSRLHSLDIVKHDFEQALAGGLKLKNGVKEILTSFGINTTEKNLFRGSVATNIQPIFKNGFLIPGVSPGVAVVNGAACGLGIHLSTTPLISLGYIQGANKMFMCRVVIGRSMAQVSQAIPGRLEQNGFESWSGPGMCVSKHVELVVARYVVKFEMNWYLGGGIAAMVGALRMAANPFGILPAGPSLGAPPAARGRKKAAAKPKPPSKRTVKGASTLHRRCRS</sequence>